<accession>A0A4Y7TF85</accession>
<proteinExistence type="predicted"/>
<dbReference type="Proteomes" id="UP000298030">
    <property type="component" value="Unassembled WGS sequence"/>
</dbReference>
<sequence length="85" mass="9866">MIYRLRVRLERKRNDEERAEKKLYTCVFTSKSLPSRASRLRSSRPMTSKCTIRSTYISFAAIHPTYLPPPVNVHEHPAPTLHASI</sequence>
<protein>
    <submittedName>
        <fullName evidence="1">Uncharacterized protein</fullName>
    </submittedName>
</protein>
<comment type="caution">
    <text evidence="1">The sequence shown here is derived from an EMBL/GenBank/DDBJ whole genome shotgun (WGS) entry which is preliminary data.</text>
</comment>
<evidence type="ECO:0000313" key="1">
    <source>
        <dbReference type="EMBL" id="TEB32835.1"/>
    </source>
</evidence>
<name>A0A4Y7TF85_COPMI</name>
<evidence type="ECO:0000313" key="2">
    <source>
        <dbReference type="Proteomes" id="UP000298030"/>
    </source>
</evidence>
<gene>
    <name evidence="1" type="ORF">FA13DRAFT_229074</name>
</gene>
<reference evidence="1 2" key="1">
    <citation type="journal article" date="2019" name="Nat. Ecol. Evol.">
        <title>Megaphylogeny resolves global patterns of mushroom evolution.</title>
        <authorList>
            <person name="Varga T."/>
            <person name="Krizsan K."/>
            <person name="Foldi C."/>
            <person name="Dima B."/>
            <person name="Sanchez-Garcia M."/>
            <person name="Sanchez-Ramirez S."/>
            <person name="Szollosi G.J."/>
            <person name="Szarkandi J.G."/>
            <person name="Papp V."/>
            <person name="Albert L."/>
            <person name="Andreopoulos W."/>
            <person name="Angelini C."/>
            <person name="Antonin V."/>
            <person name="Barry K.W."/>
            <person name="Bougher N.L."/>
            <person name="Buchanan P."/>
            <person name="Buyck B."/>
            <person name="Bense V."/>
            <person name="Catcheside P."/>
            <person name="Chovatia M."/>
            <person name="Cooper J."/>
            <person name="Damon W."/>
            <person name="Desjardin D."/>
            <person name="Finy P."/>
            <person name="Geml J."/>
            <person name="Haridas S."/>
            <person name="Hughes K."/>
            <person name="Justo A."/>
            <person name="Karasinski D."/>
            <person name="Kautmanova I."/>
            <person name="Kiss B."/>
            <person name="Kocsube S."/>
            <person name="Kotiranta H."/>
            <person name="LaButti K.M."/>
            <person name="Lechner B.E."/>
            <person name="Liimatainen K."/>
            <person name="Lipzen A."/>
            <person name="Lukacs Z."/>
            <person name="Mihaltcheva S."/>
            <person name="Morgado L.N."/>
            <person name="Niskanen T."/>
            <person name="Noordeloos M.E."/>
            <person name="Ohm R.A."/>
            <person name="Ortiz-Santana B."/>
            <person name="Ovrebo C."/>
            <person name="Racz N."/>
            <person name="Riley R."/>
            <person name="Savchenko A."/>
            <person name="Shiryaev A."/>
            <person name="Soop K."/>
            <person name="Spirin V."/>
            <person name="Szebenyi C."/>
            <person name="Tomsovsky M."/>
            <person name="Tulloss R.E."/>
            <person name="Uehling J."/>
            <person name="Grigoriev I.V."/>
            <person name="Vagvolgyi C."/>
            <person name="Papp T."/>
            <person name="Martin F.M."/>
            <person name="Miettinen O."/>
            <person name="Hibbett D.S."/>
            <person name="Nagy L.G."/>
        </authorList>
    </citation>
    <scope>NUCLEOTIDE SEQUENCE [LARGE SCALE GENOMIC DNA]</scope>
    <source>
        <strain evidence="1 2">FP101781</strain>
    </source>
</reference>
<keyword evidence="2" id="KW-1185">Reference proteome</keyword>
<dbReference type="AlphaFoldDB" id="A0A4Y7TF85"/>
<organism evidence="1 2">
    <name type="scientific">Coprinellus micaceus</name>
    <name type="common">Glistening ink-cap mushroom</name>
    <name type="synonym">Coprinus micaceus</name>
    <dbReference type="NCBI Taxonomy" id="71717"/>
    <lineage>
        <taxon>Eukaryota</taxon>
        <taxon>Fungi</taxon>
        <taxon>Dikarya</taxon>
        <taxon>Basidiomycota</taxon>
        <taxon>Agaricomycotina</taxon>
        <taxon>Agaricomycetes</taxon>
        <taxon>Agaricomycetidae</taxon>
        <taxon>Agaricales</taxon>
        <taxon>Agaricineae</taxon>
        <taxon>Psathyrellaceae</taxon>
        <taxon>Coprinellus</taxon>
    </lineage>
</organism>
<dbReference type="EMBL" id="QPFP01000014">
    <property type="protein sequence ID" value="TEB32835.1"/>
    <property type="molecule type" value="Genomic_DNA"/>
</dbReference>